<dbReference type="VEuPathDB" id="FungiDB:PSHT_04176"/>
<feature type="non-terminal residue" evidence="3">
    <location>
        <position position="1"/>
    </location>
</feature>
<sequence length="607" mass="69059">NSMTRLIIILGLVARLLAPKVFGAGLPDENLAKLPADFHIIKADESGSPYVDPVTNVKFRDIQNKLDKEITIHNGQDSWIIEPRQNIRLDYDPNHPYLLITDNERVFLTKDSYDRHVTTTAIKRLKEEAAKPSHPKGSTGTSNSQHEEWYENLAPNPVLGTGRTADKQLPTDKGESQKEQFIESSRDQAELPDSTTGSSGEKRPTDAPMEEIQDGSNSRPVEPRVPDLPIRRDFLTGRLAGQKKPKQKKLRIRLPTEVPLLREPDFSQHFLQLVNGQKCTEAVKLLDPSTQKDYFKLVTYIYDAQTGRWVHQPNLIIILGLVASLLATSVFGAGLPDENLAKLPADFHIIKADESGSPYVDPVTNVKFRDIQNKLDKDIMIHNGQDSWIVEPRQNIRLDYDPNYPYLLITDNERVFLTKDSYIRHVTTTAIKRLKEEAAKRPPPASHPKGSTGTSNNQKKEWYENLAPDPVLGTGKTADKSSRYQAELHGSRIGSGRKKRVTYTPMKEIQNASNLRPIEPRIPYLPIRWDIPTGRWPKYLLHDPYTIWTLNLPYIAHHGAIWRKAVQSFNPSTRQGDWRAITYIYDANIARWVLQPILPPRFTMKEL</sequence>
<keyword evidence="4" id="KW-1185">Reference proteome</keyword>
<evidence type="ECO:0000313" key="3">
    <source>
        <dbReference type="EMBL" id="POW05236.1"/>
    </source>
</evidence>
<name>A0A2S4V6R9_9BASI</name>
<feature type="signal peptide" evidence="2">
    <location>
        <begin position="1"/>
        <end position="23"/>
    </location>
</feature>
<dbReference type="VEuPathDB" id="FungiDB:PSTT_09864"/>
<accession>A0A2S4V6R9</accession>
<feature type="region of interest" description="Disordered" evidence="1">
    <location>
        <begin position="125"/>
        <end position="228"/>
    </location>
</feature>
<feature type="compositionally biased region" description="Basic and acidic residues" evidence="1">
    <location>
        <begin position="164"/>
        <end position="189"/>
    </location>
</feature>
<feature type="chain" id="PRO_5015522942" evidence="2">
    <location>
        <begin position="24"/>
        <end position="607"/>
    </location>
</feature>
<keyword evidence="2" id="KW-0732">Signal</keyword>
<dbReference type="AlphaFoldDB" id="A0A2S4V6R9"/>
<organism evidence="3 4">
    <name type="scientific">Puccinia striiformis</name>
    <dbReference type="NCBI Taxonomy" id="27350"/>
    <lineage>
        <taxon>Eukaryota</taxon>
        <taxon>Fungi</taxon>
        <taxon>Dikarya</taxon>
        <taxon>Basidiomycota</taxon>
        <taxon>Pucciniomycotina</taxon>
        <taxon>Pucciniomycetes</taxon>
        <taxon>Pucciniales</taxon>
        <taxon>Pucciniaceae</taxon>
        <taxon>Puccinia</taxon>
    </lineage>
</organism>
<protein>
    <submittedName>
        <fullName evidence="3">Uncharacterized protein</fullName>
    </submittedName>
</protein>
<gene>
    <name evidence="3" type="ORF">PSTT_09864</name>
</gene>
<evidence type="ECO:0000256" key="1">
    <source>
        <dbReference type="SAM" id="MobiDB-lite"/>
    </source>
</evidence>
<dbReference type="Proteomes" id="UP000239156">
    <property type="component" value="Unassembled WGS sequence"/>
</dbReference>
<reference evidence="3" key="1">
    <citation type="submission" date="2017-12" db="EMBL/GenBank/DDBJ databases">
        <title>Gene loss provides genomic basis for host adaptation in cereal stripe rust fungi.</title>
        <authorList>
            <person name="Xia C."/>
        </authorList>
    </citation>
    <scope>NUCLEOTIDE SEQUENCE [LARGE SCALE GENOMIC DNA]</scope>
    <source>
        <strain evidence="3">93-210</strain>
    </source>
</reference>
<proteinExistence type="predicted"/>
<evidence type="ECO:0000256" key="2">
    <source>
        <dbReference type="SAM" id="SignalP"/>
    </source>
</evidence>
<evidence type="ECO:0000313" key="4">
    <source>
        <dbReference type="Proteomes" id="UP000239156"/>
    </source>
</evidence>
<dbReference type="EMBL" id="PKSL01000101">
    <property type="protein sequence ID" value="POW05236.1"/>
    <property type="molecule type" value="Genomic_DNA"/>
</dbReference>
<feature type="region of interest" description="Disordered" evidence="1">
    <location>
        <begin position="434"/>
        <end position="499"/>
    </location>
</feature>
<comment type="caution">
    <text evidence="3">The sequence shown here is derived from an EMBL/GenBank/DDBJ whole genome shotgun (WGS) entry which is preliminary data.</text>
</comment>